<keyword evidence="2" id="KW-1185">Reference proteome</keyword>
<reference evidence="1 2" key="1">
    <citation type="submission" date="2018-11" db="EMBL/GenBank/DDBJ databases">
        <title>Genome assembly of Steccherinum ochraceum LE-BIN_3174, the white-rot fungus of the Steccherinaceae family (The Residual Polyporoid clade, Polyporales, Basidiomycota).</title>
        <authorList>
            <person name="Fedorova T.V."/>
            <person name="Glazunova O.A."/>
            <person name="Landesman E.O."/>
            <person name="Moiseenko K.V."/>
            <person name="Psurtseva N.V."/>
            <person name="Savinova O.S."/>
            <person name="Shakhova N.V."/>
            <person name="Tyazhelova T.V."/>
            <person name="Vasina D.V."/>
        </authorList>
    </citation>
    <scope>NUCLEOTIDE SEQUENCE [LARGE SCALE GENOMIC DNA]</scope>
    <source>
        <strain evidence="1 2">LE-BIN_3174</strain>
    </source>
</reference>
<proteinExistence type="predicted"/>
<dbReference type="EMBL" id="RWJN01000197">
    <property type="protein sequence ID" value="TCD65118.1"/>
    <property type="molecule type" value="Genomic_DNA"/>
</dbReference>
<evidence type="ECO:0000313" key="1">
    <source>
        <dbReference type="EMBL" id="TCD65118.1"/>
    </source>
</evidence>
<comment type="caution">
    <text evidence="1">The sequence shown here is derived from an EMBL/GenBank/DDBJ whole genome shotgun (WGS) entry which is preliminary data.</text>
</comment>
<sequence length="102" mass="11413">EAEDPDALLQRAGLDLDTKGLDPDALCADLESAVCVQRFLKALTQALSTGTLPLPHLTDVHFRYLHPTIQKIIEPDMKRCLHMRLMHTPAFRLRVGKEALSL</sequence>
<protein>
    <submittedName>
        <fullName evidence="1">Uncharacterized protein</fullName>
    </submittedName>
</protein>
<dbReference type="Proteomes" id="UP000292702">
    <property type="component" value="Unassembled WGS sequence"/>
</dbReference>
<dbReference type="AlphaFoldDB" id="A0A4R0RMP7"/>
<feature type="non-terminal residue" evidence="1">
    <location>
        <position position="1"/>
    </location>
</feature>
<evidence type="ECO:0000313" key="2">
    <source>
        <dbReference type="Proteomes" id="UP000292702"/>
    </source>
</evidence>
<name>A0A4R0RMP7_9APHY</name>
<organism evidence="1 2">
    <name type="scientific">Steccherinum ochraceum</name>
    <dbReference type="NCBI Taxonomy" id="92696"/>
    <lineage>
        <taxon>Eukaryota</taxon>
        <taxon>Fungi</taxon>
        <taxon>Dikarya</taxon>
        <taxon>Basidiomycota</taxon>
        <taxon>Agaricomycotina</taxon>
        <taxon>Agaricomycetes</taxon>
        <taxon>Polyporales</taxon>
        <taxon>Steccherinaceae</taxon>
        <taxon>Steccherinum</taxon>
    </lineage>
</organism>
<accession>A0A4R0RMP7</accession>
<gene>
    <name evidence="1" type="ORF">EIP91_003049</name>
</gene>